<dbReference type="RefSeq" id="WP_009516923.1">
    <property type="nucleotide sequence ID" value="NZ_CCAE010000025.1"/>
</dbReference>
<organism evidence="1 2">
    <name type="scientific">Hydrogenophaga intermedia</name>
    <dbReference type="NCBI Taxonomy" id="65786"/>
    <lineage>
        <taxon>Bacteria</taxon>
        <taxon>Pseudomonadati</taxon>
        <taxon>Pseudomonadota</taxon>
        <taxon>Betaproteobacteria</taxon>
        <taxon>Burkholderiales</taxon>
        <taxon>Comamonadaceae</taxon>
        <taxon>Hydrogenophaga</taxon>
    </lineage>
</organism>
<dbReference type="AlphaFoldDB" id="A0A1L1PER5"/>
<gene>
    <name evidence="1" type="ORF">BN948_02963</name>
</gene>
<keyword evidence="2" id="KW-1185">Reference proteome</keyword>
<accession>A0A1L1PER5</accession>
<reference evidence="2" key="1">
    <citation type="submission" date="2014-11" db="EMBL/GenBank/DDBJ databases">
        <title>Draft genome sequence of Hydrogenophaga intermedia S1.</title>
        <authorList>
            <person name="Gan H.M."/>
            <person name="Chew T.H."/>
            <person name="Stolz A."/>
        </authorList>
    </citation>
    <scope>NUCLEOTIDE SEQUENCE [LARGE SCALE GENOMIC DNA]</scope>
    <source>
        <strain evidence="2">S1</strain>
    </source>
</reference>
<evidence type="ECO:0000313" key="2">
    <source>
        <dbReference type="Proteomes" id="UP000028878"/>
    </source>
</evidence>
<sequence>MFITSNGSASFRHPSIAPHKQKHWTVVTCALEGPWYLVVYEVTCRKGRRVSQTSLVGCEEALVDMLGEIAVADMKGIGRLDRHHGPNPGWGLKWIDTLWKPTRGEARKVGPLLFRFDAEPFVRDVLLRPVEEWPGRRLLYRAVDNDERGSIATEFQ</sequence>
<evidence type="ECO:0000313" key="1">
    <source>
        <dbReference type="EMBL" id="CDN88528.1"/>
    </source>
</evidence>
<name>A0A1L1PER5_HYDIT</name>
<dbReference type="EMBL" id="CCAE010000025">
    <property type="protein sequence ID" value="CDN88528.1"/>
    <property type="molecule type" value="Genomic_DNA"/>
</dbReference>
<proteinExistence type="predicted"/>
<dbReference type="Proteomes" id="UP000028878">
    <property type="component" value="Unassembled WGS sequence"/>
</dbReference>
<protein>
    <submittedName>
        <fullName evidence="1">Uncharacterized protein</fullName>
    </submittedName>
</protein>